<feature type="compositionally biased region" description="Low complexity" evidence="1">
    <location>
        <begin position="175"/>
        <end position="188"/>
    </location>
</feature>
<protein>
    <submittedName>
        <fullName evidence="2">Uncharacterized protein</fullName>
    </submittedName>
</protein>
<reference evidence="2 3" key="1">
    <citation type="journal article" date="2018" name="Sci. Rep.">
        <title>Characterisation of pathogen-specific regions and novel effector candidates in Fusarium oxysporum f. sp. cepae.</title>
        <authorList>
            <person name="Armitage A.D."/>
            <person name="Taylor A."/>
            <person name="Sobczyk M.K."/>
            <person name="Baxter L."/>
            <person name="Greenfield B.P."/>
            <person name="Bates H.J."/>
            <person name="Wilson F."/>
            <person name="Jackson A.C."/>
            <person name="Ott S."/>
            <person name="Harrison R.J."/>
            <person name="Clarkson J.P."/>
        </authorList>
    </citation>
    <scope>NUCLEOTIDE SEQUENCE [LARGE SCALE GENOMIC DNA]</scope>
    <source>
        <strain evidence="2 3">Fp_A8</strain>
    </source>
</reference>
<dbReference type="AlphaFoldDB" id="A0A420T993"/>
<feature type="compositionally biased region" description="Polar residues" evidence="1">
    <location>
        <begin position="678"/>
        <end position="710"/>
    </location>
</feature>
<feature type="compositionally biased region" description="Basic and acidic residues" evidence="1">
    <location>
        <begin position="369"/>
        <end position="386"/>
    </location>
</feature>
<feature type="compositionally biased region" description="Polar residues" evidence="1">
    <location>
        <begin position="543"/>
        <end position="555"/>
    </location>
</feature>
<feature type="compositionally biased region" description="Basic and acidic residues" evidence="1">
    <location>
        <begin position="7"/>
        <end position="24"/>
    </location>
</feature>
<feature type="compositionally biased region" description="Low complexity" evidence="1">
    <location>
        <begin position="651"/>
        <end position="670"/>
    </location>
</feature>
<feature type="region of interest" description="Disordered" evidence="1">
    <location>
        <begin position="482"/>
        <end position="970"/>
    </location>
</feature>
<feature type="compositionally biased region" description="Basic and acidic residues" evidence="1">
    <location>
        <begin position="407"/>
        <end position="418"/>
    </location>
</feature>
<feature type="compositionally biased region" description="Low complexity" evidence="1">
    <location>
        <begin position="499"/>
        <end position="512"/>
    </location>
</feature>
<feature type="compositionally biased region" description="Polar residues" evidence="1">
    <location>
        <begin position="743"/>
        <end position="754"/>
    </location>
</feature>
<feature type="compositionally biased region" description="Low complexity" evidence="1">
    <location>
        <begin position="525"/>
        <end position="542"/>
    </location>
</feature>
<feature type="compositionally biased region" description="Basic and acidic residues" evidence="1">
    <location>
        <begin position="38"/>
        <end position="67"/>
    </location>
</feature>
<feature type="compositionally biased region" description="Basic and acidic residues" evidence="1">
    <location>
        <begin position="330"/>
        <end position="360"/>
    </location>
</feature>
<feature type="compositionally biased region" description="Polar residues" evidence="1">
    <location>
        <begin position="614"/>
        <end position="643"/>
    </location>
</feature>
<evidence type="ECO:0000256" key="1">
    <source>
        <dbReference type="SAM" id="MobiDB-lite"/>
    </source>
</evidence>
<feature type="compositionally biased region" description="Basic and acidic residues" evidence="1">
    <location>
        <begin position="801"/>
        <end position="811"/>
    </location>
</feature>
<feature type="compositionally biased region" description="Low complexity" evidence="1">
    <location>
        <begin position="781"/>
        <end position="798"/>
    </location>
</feature>
<feature type="compositionally biased region" description="Gly residues" evidence="1">
    <location>
        <begin position="280"/>
        <end position="289"/>
    </location>
</feature>
<feature type="compositionally biased region" description="Polar residues" evidence="1">
    <location>
        <begin position="250"/>
        <end position="274"/>
    </location>
</feature>
<feature type="compositionally biased region" description="Basic and acidic residues" evidence="1">
    <location>
        <begin position="312"/>
        <end position="323"/>
    </location>
</feature>
<organism evidence="2 3">
    <name type="scientific">Gibberella intermedia</name>
    <name type="common">Bulb rot disease fungus</name>
    <name type="synonym">Fusarium proliferatum</name>
    <dbReference type="NCBI Taxonomy" id="948311"/>
    <lineage>
        <taxon>Eukaryota</taxon>
        <taxon>Fungi</taxon>
        <taxon>Dikarya</taxon>
        <taxon>Ascomycota</taxon>
        <taxon>Pezizomycotina</taxon>
        <taxon>Sordariomycetes</taxon>
        <taxon>Hypocreomycetidae</taxon>
        <taxon>Hypocreales</taxon>
        <taxon>Nectriaceae</taxon>
        <taxon>Fusarium</taxon>
        <taxon>Fusarium fujikuroi species complex</taxon>
    </lineage>
</organism>
<proteinExistence type="predicted"/>
<feature type="compositionally biased region" description="Low complexity" evidence="1">
    <location>
        <begin position="586"/>
        <end position="603"/>
    </location>
</feature>
<feature type="compositionally biased region" description="Low complexity" evidence="1">
    <location>
        <begin position="98"/>
        <end position="163"/>
    </location>
</feature>
<comment type="caution">
    <text evidence="2">The sequence shown here is derived from an EMBL/GenBank/DDBJ whole genome shotgun (WGS) entry which is preliminary data.</text>
</comment>
<feature type="compositionally biased region" description="Polar residues" evidence="1">
    <location>
        <begin position="420"/>
        <end position="430"/>
    </location>
</feature>
<feature type="compositionally biased region" description="Low complexity" evidence="1">
    <location>
        <begin position="755"/>
        <end position="772"/>
    </location>
</feature>
<feature type="region of interest" description="Disordered" evidence="1">
    <location>
        <begin position="1"/>
        <end position="466"/>
    </location>
</feature>
<feature type="compositionally biased region" description="Basic and acidic residues" evidence="1">
    <location>
        <begin position="82"/>
        <end position="96"/>
    </location>
</feature>
<dbReference type="EMBL" id="MRDB01000024">
    <property type="protein sequence ID" value="RKL38102.1"/>
    <property type="molecule type" value="Genomic_DNA"/>
</dbReference>
<sequence>MSSLGAKIKDILHSDKDTTAETSHHPPGSFPTEEMEPSETHEGYSKGYEHNKLHKADDPRGHAHKDSGVGFTEPNDPTSYKPSDEPISERRNDPIDRTTAGTTTAGTTTAGTTTAGTTTAGTTTAGTTTAGTTTAGTTTAGTTTAGTTTAGTTTAGTAATGTTAAGGLGDTSKIPATEGATGATAPSTQDHPYWGDLPSGGVHNTVIGHGSPEDENARHRAVHSGATEPTRTAGALESGTFLHRHDRDTTSSTTNPTDAQRSTQENPSQTSGSRFNEGLAGAGAAGAGALGAHELEKRRHADDTQTPSKVDQTTDKTHDEHKGRSFPLLGKDHKEKEAHHKDKETHHKEDKHAKEPKESKLGALFHRKDKTETDAKAEQEADQEKHGHSKPALAAAGAAWGASSAGKGHDDKTQRDLTDPSGTRGATQYPASGLDSTRDYSTQPTGTTQQPHQQDSSHRGAGLATGAAAGVGAGALASHYAQRSDNDRIGTGYDSQSYDPSSTSTRDPTSQTYQQQGSHGDHSLAKGTAAGLGAGTLASHSGQHSSSNQPSTLGATSAYGAQPDQPANYSHKDPVGQTSQHDSHRGAGLAAGTAAGLGAGALASRSGREHETTGQHTGLDSNRALESQGNQSAYSSTNPTSQYEQHDSHRGAGLAAGTAAGLSAGTLASRSGREHETTGQSGLDSSRGLESQTTQSGYSSTNPTSQYQQDNSHHGAGLATGAAAGLGAGALASRSGRDHHSDQPTGLESNRGLESQTTQPTSTSTRDPTSQSYQQEGSHRGAGLATGAAAGLGAGALASHESNKRDEDRYLSNDGSRTAQPGTIGTTDTGAGLGTSSSTFDSSHNEPSRKSEHSQRSTGSHHSTLAENANAGKYNTLASGTPSGVAYDDDLSTSRSTQQPTSERKDDSHFGAKVAGLGAAGAGAGTAAALSRNKDEKPVEDKIREEPETERKLDQTESHKPITGAVAPQVGTNKPVIHKCQKCGEDNDISKYFTSNSGKI</sequence>
<feature type="compositionally biased region" description="Basic and acidic residues" evidence="1">
    <location>
        <begin position="293"/>
        <end position="303"/>
    </location>
</feature>
<feature type="compositionally biased region" description="Basic and acidic residues" evidence="1">
    <location>
        <begin position="932"/>
        <end position="960"/>
    </location>
</feature>
<feature type="compositionally biased region" description="Polar residues" evidence="1">
    <location>
        <begin position="813"/>
        <end position="842"/>
    </location>
</feature>
<name>A0A420T993_GIBIN</name>
<feature type="compositionally biased region" description="Low complexity" evidence="1">
    <location>
        <begin position="442"/>
        <end position="466"/>
    </location>
</feature>
<feature type="compositionally biased region" description="Polar residues" evidence="1">
    <location>
        <begin position="856"/>
        <end position="867"/>
    </location>
</feature>
<evidence type="ECO:0000313" key="3">
    <source>
        <dbReference type="Proteomes" id="UP000283569"/>
    </source>
</evidence>
<dbReference type="Proteomes" id="UP000283569">
    <property type="component" value="Unassembled WGS sequence"/>
</dbReference>
<evidence type="ECO:0000313" key="2">
    <source>
        <dbReference type="EMBL" id="RKL38102.1"/>
    </source>
</evidence>
<accession>A0A420T993</accession>
<feature type="compositionally biased region" description="Low complexity" evidence="1">
    <location>
        <begin position="715"/>
        <end position="732"/>
    </location>
</feature>
<feature type="compositionally biased region" description="Basic and acidic residues" evidence="1">
    <location>
        <begin position="843"/>
        <end position="855"/>
    </location>
</feature>
<feature type="compositionally biased region" description="Low complexity" evidence="1">
    <location>
        <begin position="392"/>
        <end position="406"/>
    </location>
</feature>
<gene>
    <name evidence="2" type="ORF">BFJ72_g7564</name>
</gene>